<gene>
    <name evidence="1" type="ORF">GCM10007170_46550</name>
</gene>
<evidence type="ECO:0000313" key="2">
    <source>
        <dbReference type="Proteomes" id="UP000643279"/>
    </source>
</evidence>
<dbReference type="Proteomes" id="UP000643279">
    <property type="component" value="Unassembled WGS sequence"/>
</dbReference>
<proteinExistence type="predicted"/>
<reference evidence="2" key="1">
    <citation type="journal article" date="2019" name="Int. J. Syst. Evol. Microbiol.">
        <title>The Global Catalogue of Microorganisms (GCM) 10K type strain sequencing project: providing services to taxonomists for standard genome sequencing and annotation.</title>
        <authorList>
            <consortium name="The Broad Institute Genomics Platform"/>
            <consortium name="The Broad Institute Genome Sequencing Center for Infectious Disease"/>
            <person name="Wu L."/>
            <person name="Ma J."/>
        </authorList>
    </citation>
    <scope>NUCLEOTIDE SEQUENCE [LARGE SCALE GENOMIC DNA]</scope>
    <source>
        <strain evidence="2">CGMCC 1.12778</strain>
    </source>
</reference>
<organism evidence="1 2">
    <name type="scientific">Arthrobacter liuii</name>
    <dbReference type="NCBI Taxonomy" id="1476996"/>
    <lineage>
        <taxon>Bacteria</taxon>
        <taxon>Bacillati</taxon>
        <taxon>Actinomycetota</taxon>
        <taxon>Actinomycetes</taxon>
        <taxon>Micrococcales</taxon>
        <taxon>Micrococcaceae</taxon>
        <taxon>Arthrobacter</taxon>
    </lineage>
</organism>
<protein>
    <submittedName>
        <fullName evidence="1">Uncharacterized protein</fullName>
    </submittedName>
</protein>
<accession>A0ABQ2AZG6</accession>
<keyword evidence="2" id="KW-1185">Reference proteome</keyword>
<name>A0ABQ2AZG6_9MICC</name>
<sequence length="95" mass="10208">MASCRGVAFRHRFRASVVFVGESGGGCSAATPDPKEILETLLARVEEVIRETAVGANGIPVFVVETVLTDNLRAVLPGARFTAHDIRAWSARISR</sequence>
<comment type="caution">
    <text evidence="1">The sequence shown here is derived from an EMBL/GenBank/DDBJ whole genome shotgun (WGS) entry which is preliminary data.</text>
</comment>
<dbReference type="EMBL" id="BMFW01000063">
    <property type="protein sequence ID" value="GGI03176.1"/>
    <property type="molecule type" value="Genomic_DNA"/>
</dbReference>
<evidence type="ECO:0000313" key="1">
    <source>
        <dbReference type="EMBL" id="GGI03176.1"/>
    </source>
</evidence>